<protein>
    <submittedName>
        <fullName evidence="1">Uncharacterized protein</fullName>
    </submittedName>
</protein>
<accession>A0A7Z9C830</accession>
<evidence type="ECO:0000313" key="1">
    <source>
        <dbReference type="EMBL" id="VDG76022.1"/>
    </source>
</evidence>
<organism evidence="1 2">
    <name type="scientific">Actinobaculum suis</name>
    <dbReference type="NCBI Taxonomy" id="1657"/>
    <lineage>
        <taxon>Bacteria</taxon>
        <taxon>Bacillati</taxon>
        <taxon>Actinomycetota</taxon>
        <taxon>Actinomycetes</taxon>
        <taxon>Actinomycetales</taxon>
        <taxon>Actinomycetaceae</taxon>
        <taxon>Actinobaculum</taxon>
    </lineage>
</organism>
<name>A0A7Z9C830_9ACTO</name>
<reference evidence="1 2" key="1">
    <citation type="submission" date="2018-11" db="EMBL/GenBank/DDBJ databases">
        <authorList>
            <consortium name="Pathogen Informatics"/>
        </authorList>
    </citation>
    <scope>NUCLEOTIDE SEQUENCE [LARGE SCALE GENOMIC DNA]</scope>
    <source>
        <strain evidence="1 2">NCTC10327</strain>
    </source>
</reference>
<dbReference type="AlphaFoldDB" id="A0A7Z9C830"/>
<dbReference type="Proteomes" id="UP000269974">
    <property type="component" value="Unassembled WGS sequence"/>
</dbReference>
<dbReference type="EMBL" id="UYIO01000001">
    <property type="protein sequence ID" value="VDG76022.1"/>
    <property type="molecule type" value="Genomic_DNA"/>
</dbReference>
<gene>
    <name evidence="1" type="ORF">NCTC10327_00700</name>
</gene>
<proteinExistence type="predicted"/>
<comment type="caution">
    <text evidence="1">The sequence shown here is derived from an EMBL/GenBank/DDBJ whole genome shotgun (WGS) entry which is preliminary data.</text>
</comment>
<sequence>MEKLAAASASAWLVQTYSGKKYRSVTELVAERYFSGRRLCSCCARVQPGRYEVVKIAFNAWRTAKPYGPS</sequence>
<evidence type="ECO:0000313" key="2">
    <source>
        <dbReference type="Proteomes" id="UP000269974"/>
    </source>
</evidence>